<feature type="binding site" evidence="13">
    <location>
        <position position="57"/>
    </location>
    <ligand>
        <name>NAD(+)</name>
        <dbReference type="ChEBI" id="CHEBI:57540"/>
    </ligand>
</feature>
<keyword evidence="6" id="KW-0560">Oxidoreductase</keyword>
<feature type="binding site" evidence="12">
    <location>
        <position position="143"/>
    </location>
    <ligand>
        <name>glycerol</name>
        <dbReference type="ChEBI" id="CHEBI:17754"/>
    </ligand>
</feature>
<evidence type="ECO:0000256" key="3">
    <source>
        <dbReference type="ARBA" id="ARBA00022516"/>
    </source>
</evidence>
<comment type="similarity">
    <text evidence="1">Belongs to the iron-containing alcohol dehydrogenase family.</text>
</comment>
<dbReference type="PANTHER" id="PTHR43616">
    <property type="entry name" value="GLYCEROL DEHYDROGENASE"/>
    <property type="match status" value="1"/>
</dbReference>
<evidence type="ECO:0000256" key="7">
    <source>
        <dbReference type="ARBA" id="ARBA00023027"/>
    </source>
</evidence>
<protein>
    <submittedName>
        <fullName evidence="14">Glycerol dehydrogenase</fullName>
    </submittedName>
</protein>
<dbReference type="GO" id="GO:0046872">
    <property type="term" value="F:metal ion binding"/>
    <property type="evidence" value="ECO:0007669"/>
    <property type="project" value="UniProtKB-KW"/>
</dbReference>
<accession>A0A853GUI6</accession>
<dbReference type="InterPro" id="IPR016205">
    <property type="entry name" value="Glycerol_DH"/>
</dbReference>
<dbReference type="InterPro" id="IPR032837">
    <property type="entry name" value="G1PDH"/>
</dbReference>
<proteinExistence type="inferred from homology"/>
<dbReference type="Proteomes" id="UP000554144">
    <property type="component" value="Unassembled WGS sequence"/>
</dbReference>
<keyword evidence="10" id="KW-1208">Phospholipid metabolism</keyword>
<dbReference type="RefSeq" id="WP_130038384.1">
    <property type="nucleotide sequence ID" value="NZ_JACCEV010000001.1"/>
</dbReference>
<dbReference type="InterPro" id="IPR018211">
    <property type="entry name" value="ADH_Fe_CS"/>
</dbReference>
<dbReference type="Pfam" id="PF13685">
    <property type="entry name" value="Fe-ADH_2"/>
    <property type="match status" value="1"/>
</dbReference>
<dbReference type="Gene3D" id="1.20.1090.10">
    <property type="entry name" value="Dehydroquinate synthase-like - alpha domain"/>
    <property type="match status" value="1"/>
</dbReference>
<reference evidence="14 15" key="1">
    <citation type="submission" date="2020-07" db="EMBL/GenBank/DDBJ databases">
        <title>Taxonomic revisions and descriptions of new bacterial species based on genomic comparisons in the high-G+C-content subgroup of the family Alcaligenaceae.</title>
        <authorList>
            <person name="Szabo A."/>
            <person name="Felfoldi T."/>
        </authorList>
    </citation>
    <scope>NUCLEOTIDE SEQUENCE [LARGE SCALE GENOMIC DNA]</scope>
    <source>
        <strain evidence="14 15">DSM 25667</strain>
    </source>
</reference>
<dbReference type="PIRSF" id="PIRSF000112">
    <property type="entry name" value="Glycerol_dehydrogenase"/>
    <property type="match status" value="1"/>
</dbReference>
<dbReference type="AlphaFoldDB" id="A0A853GUI6"/>
<keyword evidence="9" id="KW-0594">Phospholipid biosynthesis</keyword>
<evidence type="ECO:0000256" key="13">
    <source>
        <dbReference type="PIRSR" id="PIRSR000112-3"/>
    </source>
</evidence>
<evidence type="ECO:0000256" key="2">
    <source>
        <dbReference type="ARBA" id="ARBA00022490"/>
    </source>
</evidence>
<feature type="binding site" evidence="13">
    <location>
        <begin position="138"/>
        <end position="141"/>
    </location>
    <ligand>
        <name>NAD(+)</name>
        <dbReference type="ChEBI" id="CHEBI:57540"/>
    </ligand>
</feature>
<keyword evidence="2" id="KW-0963">Cytoplasm</keyword>
<feature type="binding site" evidence="13">
    <location>
        <position position="153"/>
    </location>
    <ligand>
        <name>NAD(+)</name>
        <dbReference type="ChEBI" id="CHEBI:57540"/>
    </ligand>
</feature>
<keyword evidence="7 13" id="KW-0520">NAD</keyword>
<feature type="binding site" evidence="11">
    <location>
        <position position="276"/>
    </location>
    <ligand>
        <name>glycerol</name>
        <dbReference type="ChEBI" id="CHEBI:17754"/>
    </ligand>
</feature>
<dbReference type="CDD" id="cd08170">
    <property type="entry name" value="GlyDH"/>
    <property type="match status" value="1"/>
</dbReference>
<evidence type="ECO:0000256" key="5">
    <source>
        <dbReference type="ARBA" id="ARBA00022857"/>
    </source>
</evidence>
<dbReference type="OrthoDB" id="5198708at2"/>
<evidence type="ECO:0000256" key="11">
    <source>
        <dbReference type="PIRSR" id="PIRSR000112-1"/>
    </source>
</evidence>
<keyword evidence="3" id="KW-0444">Lipid biosynthesis</keyword>
<feature type="binding site" evidence="13">
    <location>
        <begin position="116"/>
        <end position="120"/>
    </location>
    <ligand>
        <name>NAD(+)</name>
        <dbReference type="ChEBI" id="CHEBI:57540"/>
    </ligand>
</feature>
<keyword evidence="8" id="KW-0443">Lipid metabolism</keyword>
<evidence type="ECO:0000256" key="9">
    <source>
        <dbReference type="ARBA" id="ARBA00023209"/>
    </source>
</evidence>
<organism evidence="14 15">
    <name type="scientific">Pollutimonas harenae</name>
    <dbReference type="NCBI Taxonomy" id="657015"/>
    <lineage>
        <taxon>Bacteria</taxon>
        <taxon>Pseudomonadati</taxon>
        <taxon>Pseudomonadota</taxon>
        <taxon>Betaproteobacteria</taxon>
        <taxon>Burkholderiales</taxon>
        <taxon>Alcaligenaceae</taxon>
        <taxon>Pollutimonas</taxon>
    </lineage>
</organism>
<dbReference type="GO" id="GO:0008654">
    <property type="term" value="P:phospholipid biosynthetic process"/>
    <property type="evidence" value="ECO:0007669"/>
    <property type="project" value="UniProtKB-KW"/>
</dbReference>
<feature type="binding site" evidence="13">
    <location>
        <position position="147"/>
    </location>
    <ligand>
        <name>NAD(+)</name>
        <dbReference type="ChEBI" id="CHEBI:57540"/>
    </ligand>
</feature>
<evidence type="ECO:0000256" key="6">
    <source>
        <dbReference type="ARBA" id="ARBA00023002"/>
    </source>
</evidence>
<evidence type="ECO:0000256" key="1">
    <source>
        <dbReference type="ARBA" id="ARBA00007358"/>
    </source>
</evidence>
<dbReference type="EMBL" id="JACCEV010000001">
    <property type="protein sequence ID" value="NYT84446.1"/>
    <property type="molecule type" value="Genomic_DNA"/>
</dbReference>
<dbReference type="GO" id="GO:0016614">
    <property type="term" value="F:oxidoreductase activity, acting on CH-OH group of donors"/>
    <property type="evidence" value="ECO:0007669"/>
    <property type="project" value="InterPro"/>
</dbReference>
<dbReference type="PANTHER" id="PTHR43616:SF5">
    <property type="entry name" value="GLYCEROL DEHYDROGENASE 1"/>
    <property type="match status" value="1"/>
</dbReference>
<keyword evidence="11" id="KW-0862">Zinc</keyword>
<feature type="binding site" evidence="11">
    <location>
        <position position="293"/>
    </location>
    <ligand>
        <name>glycerol</name>
        <dbReference type="ChEBI" id="CHEBI:17754"/>
    </ligand>
</feature>
<feature type="binding site" evidence="11">
    <location>
        <position position="193"/>
    </location>
    <ligand>
        <name>glycerol</name>
        <dbReference type="ChEBI" id="CHEBI:17754"/>
    </ligand>
</feature>
<name>A0A853GUI6_9BURK</name>
<dbReference type="SUPFAM" id="SSF56796">
    <property type="entry name" value="Dehydroquinate synthase-like"/>
    <property type="match status" value="1"/>
</dbReference>
<dbReference type="Gene3D" id="3.40.50.1970">
    <property type="match status" value="1"/>
</dbReference>
<keyword evidence="5" id="KW-0521">NADP</keyword>
<dbReference type="PROSITE" id="PS00913">
    <property type="entry name" value="ADH_IRON_1"/>
    <property type="match status" value="1"/>
</dbReference>
<gene>
    <name evidence="14" type="ORF">H0A62_02415</name>
</gene>
<keyword evidence="15" id="KW-1185">Reference proteome</keyword>
<evidence type="ECO:0000256" key="12">
    <source>
        <dbReference type="PIRSR" id="PIRSR000112-2"/>
    </source>
</evidence>
<evidence type="ECO:0000256" key="4">
    <source>
        <dbReference type="ARBA" id="ARBA00022723"/>
    </source>
</evidence>
<keyword evidence="4 11" id="KW-0479">Metal-binding</keyword>
<evidence type="ECO:0000256" key="8">
    <source>
        <dbReference type="ARBA" id="ARBA00023098"/>
    </source>
</evidence>
<evidence type="ECO:0000256" key="10">
    <source>
        <dbReference type="ARBA" id="ARBA00023264"/>
    </source>
</evidence>
<comment type="caution">
    <text evidence="14">The sequence shown here is derived from an EMBL/GenBank/DDBJ whole genome shotgun (WGS) entry which is preliminary data.</text>
</comment>
<comment type="cofactor">
    <cofactor evidence="11">
        <name>Zn(2+)</name>
        <dbReference type="ChEBI" id="CHEBI:29105"/>
    </cofactor>
    <text evidence="11">Binds 1 zinc ion per subunit.</text>
</comment>
<evidence type="ECO:0000313" key="14">
    <source>
        <dbReference type="EMBL" id="NYT84446.1"/>
    </source>
</evidence>
<evidence type="ECO:0000313" key="15">
    <source>
        <dbReference type="Proteomes" id="UP000554144"/>
    </source>
</evidence>
<sequence length="382" mass="40878">MNTSATTVANVADGVRPDPQGIRTFGSVHRYYQGPGAIGLLGDICRALGKRPLLVCDSIVYGLIRDGAAQFCIANGLDLPWIEAGGEVTRVTVDRLVEQARKAVPDVDIVIAAGGGKGVDTGKAVSRILGTHLVVVPTAASNDGPCSKAFVFYDDQHRMDSVEFLPRNPDAVLADTRLLVKAPRALLVSGIGDALCKLYEGEQVRVSNGLNLFGGVSTVAVTELSRACDRVLRQDAVEGLASLQTGEPSPAFERLVEALILLSGLAFENSGLSVAHSMTRGLPFIPGVHSTLHGQHVAYGLLVQMLLERRSDAFMREQLDFYRRIGLATCLADLGAEQTDEAAMRRVAQGTMQSPHIGHFQTALDEHVIVQAMIQLEEMSKA</sequence>